<dbReference type="InterPro" id="IPR036908">
    <property type="entry name" value="RlpA-like_sf"/>
</dbReference>
<dbReference type="SUPFAM" id="SSF50685">
    <property type="entry name" value="Barwin-like endoglucanases"/>
    <property type="match status" value="1"/>
</dbReference>
<dbReference type="Pfam" id="PF22514">
    <property type="entry name" value="EXPB1_D1"/>
    <property type="match status" value="1"/>
</dbReference>
<keyword evidence="1" id="KW-0732">Signal</keyword>
<gene>
    <name evidence="3" type="ORF">D9613_000443</name>
</gene>
<comment type="caution">
    <text evidence="3">The sequence shown here is derived from an EMBL/GenBank/DDBJ whole genome shotgun (WGS) entry which is preliminary data.</text>
</comment>
<dbReference type="Gene3D" id="2.40.40.10">
    <property type="entry name" value="RlpA-like domain"/>
    <property type="match status" value="1"/>
</dbReference>
<feature type="domain" description="Expansin-like EG45" evidence="2">
    <location>
        <begin position="45"/>
        <end position="173"/>
    </location>
</feature>
<evidence type="ECO:0000313" key="3">
    <source>
        <dbReference type="EMBL" id="KAF4621100.1"/>
    </source>
</evidence>
<evidence type="ECO:0000256" key="1">
    <source>
        <dbReference type="SAM" id="SignalP"/>
    </source>
</evidence>
<dbReference type="Proteomes" id="UP000521872">
    <property type="component" value="Unassembled WGS sequence"/>
</dbReference>
<feature type="signal peptide" evidence="1">
    <location>
        <begin position="1"/>
        <end position="22"/>
    </location>
</feature>
<accession>A0A8H4R2N5</accession>
<dbReference type="InterPro" id="IPR007112">
    <property type="entry name" value="Expansin/allergen_DPBB_dom"/>
</dbReference>
<dbReference type="AlphaFoldDB" id="A0A8H4R2N5"/>
<dbReference type="CDD" id="cd22278">
    <property type="entry name" value="DPBB_GH45_endoglucanase"/>
    <property type="match status" value="1"/>
</dbReference>
<keyword evidence="4" id="KW-1185">Reference proteome</keyword>
<dbReference type="EMBL" id="JAACJL010000015">
    <property type="protein sequence ID" value="KAF4621100.1"/>
    <property type="molecule type" value="Genomic_DNA"/>
</dbReference>
<name>A0A8H4R2N5_9AGAR</name>
<proteinExistence type="predicted"/>
<sequence length="253" mass="26799">MPHMTFFFLSLVLFLAVGNALSQWIDYPDNGLATMTHYTLPSGYVASCGCTPASTDYPTAALSQMAYGSSTNYGPACGRCFNLTLLNPVIATPPFFPSVVKSIVVKVTDLCPLSETGWCSGTTTMPNSAGAYLNFDLAYPSKAIPDDFFPSDEALYGYTDFGVWNITYQSVPCLDSWAGSNNAAALGSVKALESSACCPADPTPGNASNICPSYSEKNGIPPDTSTSDSRCRMDVLIPALNLTLLAGLLLLLI</sequence>
<evidence type="ECO:0000259" key="2">
    <source>
        <dbReference type="PROSITE" id="PS50842"/>
    </source>
</evidence>
<feature type="chain" id="PRO_5034046734" description="Expansin-like EG45 domain-containing protein" evidence="1">
    <location>
        <begin position="23"/>
        <end position="253"/>
    </location>
</feature>
<evidence type="ECO:0000313" key="4">
    <source>
        <dbReference type="Proteomes" id="UP000521872"/>
    </source>
</evidence>
<reference evidence="3 4" key="1">
    <citation type="submission" date="2019-12" db="EMBL/GenBank/DDBJ databases">
        <authorList>
            <person name="Floudas D."/>
            <person name="Bentzer J."/>
            <person name="Ahren D."/>
            <person name="Johansson T."/>
            <person name="Persson P."/>
            <person name="Tunlid A."/>
        </authorList>
    </citation>
    <scope>NUCLEOTIDE SEQUENCE [LARGE SCALE GENOMIC DNA]</scope>
    <source>
        <strain evidence="3 4">CBS 102.39</strain>
    </source>
</reference>
<protein>
    <recommendedName>
        <fullName evidence="2">Expansin-like EG45 domain-containing protein</fullName>
    </recommendedName>
</protein>
<dbReference type="PROSITE" id="PS50842">
    <property type="entry name" value="EXPANSIN_EG45"/>
    <property type="match status" value="1"/>
</dbReference>
<dbReference type="OrthoDB" id="5823761at2759"/>
<organism evidence="3 4">
    <name type="scientific">Agrocybe pediades</name>
    <dbReference type="NCBI Taxonomy" id="84607"/>
    <lineage>
        <taxon>Eukaryota</taxon>
        <taxon>Fungi</taxon>
        <taxon>Dikarya</taxon>
        <taxon>Basidiomycota</taxon>
        <taxon>Agaricomycotina</taxon>
        <taxon>Agaricomycetes</taxon>
        <taxon>Agaricomycetidae</taxon>
        <taxon>Agaricales</taxon>
        <taxon>Agaricineae</taxon>
        <taxon>Strophariaceae</taxon>
        <taxon>Agrocybe</taxon>
    </lineage>
</organism>